<keyword evidence="2" id="KW-1185">Reference proteome</keyword>
<dbReference type="PANTHER" id="PTHR11941:SF75">
    <property type="entry name" value="ENOYL-COA HYDRATASE_ISOMERASE FAMILY PROTEIN"/>
    <property type="match status" value="1"/>
</dbReference>
<dbReference type="InterPro" id="IPR001753">
    <property type="entry name" value="Enoyl-CoA_hydra/iso"/>
</dbReference>
<dbReference type="GO" id="GO:0004165">
    <property type="term" value="F:delta(3)-delta(2)-enoyl-CoA isomerase activity"/>
    <property type="evidence" value="ECO:0007669"/>
    <property type="project" value="TreeGrafter"/>
</dbReference>
<protein>
    <recommendedName>
        <fullName evidence="3">ClpP/crotonase-like domain-containing protein</fullName>
    </recommendedName>
</protein>
<proteinExistence type="predicted"/>
<dbReference type="Proteomes" id="UP000654913">
    <property type="component" value="Chromosome 7"/>
</dbReference>
<dbReference type="Gene3D" id="3.90.226.10">
    <property type="entry name" value="2-enoyl-CoA Hydratase, Chain A, domain 1"/>
    <property type="match status" value="1"/>
</dbReference>
<evidence type="ECO:0000313" key="1">
    <source>
        <dbReference type="EMBL" id="BCS28533.1"/>
    </source>
</evidence>
<dbReference type="EMBL" id="AP024449">
    <property type="protein sequence ID" value="BCS28533.1"/>
    <property type="molecule type" value="Genomic_DNA"/>
</dbReference>
<reference evidence="1" key="2">
    <citation type="submission" date="2021-02" db="EMBL/GenBank/DDBJ databases">
        <title>Aspergillus puulaauensis MK2 genome sequence.</title>
        <authorList>
            <person name="Futagami T."/>
            <person name="Mori K."/>
            <person name="Kadooka C."/>
            <person name="Tanaka T."/>
        </authorList>
    </citation>
    <scope>NUCLEOTIDE SEQUENCE</scope>
    <source>
        <strain evidence="1">MK2</strain>
    </source>
</reference>
<evidence type="ECO:0008006" key="3">
    <source>
        <dbReference type="Google" id="ProtNLM"/>
    </source>
</evidence>
<dbReference type="OrthoDB" id="1696280at2759"/>
<dbReference type="Pfam" id="PF00378">
    <property type="entry name" value="ECH_1"/>
    <property type="match status" value="1"/>
</dbReference>
<evidence type="ECO:0000313" key="2">
    <source>
        <dbReference type="Proteomes" id="UP000654913"/>
    </source>
</evidence>
<dbReference type="InterPro" id="IPR029045">
    <property type="entry name" value="ClpP/crotonase-like_dom_sf"/>
</dbReference>
<dbReference type="RefSeq" id="XP_041560719.1">
    <property type="nucleotide sequence ID" value="XM_041694939.1"/>
</dbReference>
<dbReference type="GeneID" id="64978530"/>
<dbReference type="CDD" id="cd06558">
    <property type="entry name" value="crotonase-like"/>
    <property type="match status" value="1"/>
</dbReference>
<dbReference type="GO" id="GO:0006635">
    <property type="term" value="P:fatty acid beta-oxidation"/>
    <property type="evidence" value="ECO:0007669"/>
    <property type="project" value="TreeGrafter"/>
</dbReference>
<dbReference type="FunFam" id="3.90.226.10:FF:000113">
    <property type="entry name" value="Enoyl-CoA hydratase/isomerase family protein (AFU_orthologue AFUA_2G14850)"/>
    <property type="match status" value="1"/>
</dbReference>
<dbReference type="AlphaFoldDB" id="A0A7R7XX71"/>
<organism evidence="1 2">
    <name type="scientific">Aspergillus puulaauensis</name>
    <dbReference type="NCBI Taxonomy" id="1220207"/>
    <lineage>
        <taxon>Eukaryota</taxon>
        <taxon>Fungi</taxon>
        <taxon>Dikarya</taxon>
        <taxon>Ascomycota</taxon>
        <taxon>Pezizomycotina</taxon>
        <taxon>Eurotiomycetes</taxon>
        <taxon>Eurotiomycetidae</taxon>
        <taxon>Eurotiales</taxon>
        <taxon>Aspergillaceae</taxon>
        <taxon>Aspergillus</taxon>
    </lineage>
</organism>
<sequence>MSEVGTFRNLSLERHGNVFVITMQKPPENRLNTWYCQEIIRAFRTVEKILGPDSEGAVITRGSDAKFWCTGLELDESDKNPFANSDGFYPLVHTVLDFPFPTIALLTGHTFGGACPFALAHDYRIMNAKRGFLSMPPVNLGLHFDGIGSLPRLKLRPDIASKMLLEAHRWTGKEALQDGIVQAVAEPEQMLDAALEMGRKWAPKAKMGVYAALRAELWGEAIEKFQRISYVHGRHTSAPAKAKI</sequence>
<accession>A0A7R7XX71</accession>
<dbReference type="KEGG" id="apuu:APUU_70103A"/>
<reference evidence="1" key="1">
    <citation type="submission" date="2021-01" db="EMBL/GenBank/DDBJ databases">
        <authorList>
            <consortium name="Aspergillus puulaauensis MK2 genome sequencing consortium"/>
            <person name="Kazuki M."/>
            <person name="Futagami T."/>
        </authorList>
    </citation>
    <scope>NUCLEOTIDE SEQUENCE</scope>
    <source>
        <strain evidence="1">MK2</strain>
    </source>
</reference>
<name>A0A7R7XX71_9EURO</name>
<gene>
    <name evidence="1" type="ORF">APUU_70103A</name>
</gene>
<dbReference type="PANTHER" id="PTHR11941">
    <property type="entry name" value="ENOYL-COA HYDRATASE-RELATED"/>
    <property type="match status" value="1"/>
</dbReference>
<dbReference type="GO" id="GO:0005777">
    <property type="term" value="C:peroxisome"/>
    <property type="evidence" value="ECO:0007669"/>
    <property type="project" value="TreeGrafter"/>
</dbReference>
<dbReference type="SUPFAM" id="SSF52096">
    <property type="entry name" value="ClpP/crotonase"/>
    <property type="match status" value="1"/>
</dbReference>